<dbReference type="SUPFAM" id="SSF117396">
    <property type="entry name" value="TM1631-like"/>
    <property type="match status" value="1"/>
</dbReference>
<protein>
    <submittedName>
        <fullName evidence="1">Uncharacterized protein YecE (DUF72 family)</fullName>
    </submittedName>
</protein>
<dbReference type="AlphaFoldDB" id="A0A4R7BJ92"/>
<evidence type="ECO:0000313" key="2">
    <source>
        <dbReference type="Proteomes" id="UP000295122"/>
    </source>
</evidence>
<dbReference type="PANTHER" id="PTHR30348:SF4">
    <property type="entry name" value="DUF72 DOMAIN-CONTAINING PROTEIN"/>
    <property type="match status" value="1"/>
</dbReference>
<dbReference type="InterPro" id="IPR036520">
    <property type="entry name" value="UPF0759_sf"/>
</dbReference>
<reference evidence="1 2" key="1">
    <citation type="submission" date="2019-03" db="EMBL/GenBank/DDBJ databases">
        <title>Genomic Encyclopedia of Type Strains, Phase IV (KMG-IV): sequencing the most valuable type-strain genomes for metagenomic binning, comparative biology and taxonomic classification.</title>
        <authorList>
            <person name="Goeker M."/>
        </authorList>
    </citation>
    <scope>NUCLEOTIDE SEQUENCE [LARGE SCALE GENOMIC DNA]</scope>
    <source>
        <strain evidence="1 2">DSM 25903</strain>
    </source>
</reference>
<dbReference type="Pfam" id="PF01904">
    <property type="entry name" value="DUF72"/>
    <property type="match status" value="1"/>
</dbReference>
<dbReference type="InterPro" id="IPR002763">
    <property type="entry name" value="DUF72"/>
</dbReference>
<organism evidence="1 2">
    <name type="scientific">Enterovirga rhinocerotis</name>
    <dbReference type="NCBI Taxonomy" id="1339210"/>
    <lineage>
        <taxon>Bacteria</taxon>
        <taxon>Pseudomonadati</taxon>
        <taxon>Pseudomonadota</taxon>
        <taxon>Alphaproteobacteria</taxon>
        <taxon>Hyphomicrobiales</taxon>
        <taxon>Methylobacteriaceae</taxon>
        <taxon>Enterovirga</taxon>
    </lineage>
</organism>
<sequence>MSIRVGIGGWTYAPWRGTFYPKGLTQARELEHASRRLTAIEINGTFYRTQSPASFRKWAEETPDDFVFALKGHRFVTNRKVLAEAGPSVETFLGSGVTELGGKLGPINWQLAATKRFDPADIEAFLKLLPPERDGIRLRHALEVRHESFVTPEFVALARRYGVAIVFADSDEHPAIPDPSADFVYARLQRCREAEEAGYPAAELDAWAARARDWEAGGLPADLTAVAPSPETRTARDVFAFFIAGDKVRAPAAAEALIRRV</sequence>
<comment type="caution">
    <text evidence="1">The sequence shown here is derived from an EMBL/GenBank/DDBJ whole genome shotgun (WGS) entry which is preliminary data.</text>
</comment>
<dbReference type="OrthoDB" id="9780310at2"/>
<accession>A0A4R7BJ92</accession>
<keyword evidence="2" id="KW-1185">Reference proteome</keyword>
<dbReference type="Gene3D" id="3.20.20.410">
    <property type="entry name" value="Protein of unknown function UPF0759"/>
    <property type="match status" value="1"/>
</dbReference>
<name>A0A4R7BJ92_9HYPH</name>
<dbReference type="EMBL" id="SNZR01000019">
    <property type="protein sequence ID" value="TDR84532.1"/>
    <property type="molecule type" value="Genomic_DNA"/>
</dbReference>
<proteinExistence type="predicted"/>
<dbReference type="PANTHER" id="PTHR30348">
    <property type="entry name" value="UNCHARACTERIZED PROTEIN YECE"/>
    <property type="match status" value="1"/>
</dbReference>
<dbReference type="RefSeq" id="WP_133775106.1">
    <property type="nucleotide sequence ID" value="NZ_SNZR01000019.1"/>
</dbReference>
<evidence type="ECO:0000313" key="1">
    <source>
        <dbReference type="EMBL" id="TDR84532.1"/>
    </source>
</evidence>
<gene>
    <name evidence="1" type="ORF">EV668_4891</name>
</gene>
<dbReference type="Proteomes" id="UP000295122">
    <property type="component" value="Unassembled WGS sequence"/>
</dbReference>